<evidence type="ECO:0000313" key="3">
    <source>
        <dbReference type="Proteomes" id="UP000652761"/>
    </source>
</evidence>
<proteinExistence type="predicted"/>
<dbReference type="EMBL" id="NMUH01001146">
    <property type="protein sequence ID" value="MQL89398.1"/>
    <property type="molecule type" value="Genomic_DNA"/>
</dbReference>
<reference evidence="2" key="1">
    <citation type="submission" date="2017-07" db="EMBL/GenBank/DDBJ databases">
        <title>Taro Niue Genome Assembly and Annotation.</title>
        <authorList>
            <person name="Atibalentja N."/>
            <person name="Keating K."/>
            <person name="Fields C.J."/>
        </authorList>
    </citation>
    <scope>NUCLEOTIDE SEQUENCE</scope>
    <source>
        <strain evidence="2">Niue_2</strain>
        <tissue evidence="2">Leaf</tissue>
    </source>
</reference>
<gene>
    <name evidence="2" type="ORF">Taro_021970</name>
</gene>
<sequence length="225" mass="25272">MLAIDHHAGHQDVGAHYECQSDLIFHECRSDLVLHECRSDLVIFKRWPSAHWSPLRVSKHLVVSRRWPLGSTSAVNLHESISSSLEDYNKQIGQLKQEMNDATRGADSIRNDINALAQRYAVIDRDEEYGAEYILDLQKQLSLLAGNSKVDLNGSVDNRSMTSTTPTDELQSRLDDAIASECPFCGDLMIREISLSFLLPEESNYADSWDITPPAGSQKILPMTM</sequence>
<feature type="coiled-coil region" evidence="1">
    <location>
        <begin position="78"/>
        <end position="112"/>
    </location>
</feature>
<organism evidence="2 3">
    <name type="scientific">Colocasia esculenta</name>
    <name type="common">Wild taro</name>
    <name type="synonym">Arum esculentum</name>
    <dbReference type="NCBI Taxonomy" id="4460"/>
    <lineage>
        <taxon>Eukaryota</taxon>
        <taxon>Viridiplantae</taxon>
        <taxon>Streptophyta</taxon>
        <taxon>Embryophyta</taxon>
        <taxon>Tracheophyta</taxon>
        <taxon>Spermatophyta</taxon>
        <taxon>Magnoliopsida</taxon>
        <taxon>Liliopsida</taxon>
        <taxon>Araceae</taxon>
        <taxon>Aroideae</taxon>
        <taxon>Colocasieae</taxon>
        <taxon>Colocasia</taxon>
    </lineage>
</organism>
<dbReference type="OrthoDB" id="1845386at2759"/>
<comment type="caution">
    <text evidence="2">The sequence shown here is derived from an EMBL/GenBank/DDBJ whole genome shotgun (WGS) entry which is preliminary data.</text>
</comment>
<dbReference type="Proteomes" id="UP000652761">
    <property type="component" value="Unassembled WGS sequence"/>
</dbReference>
<evidence type="ECO:0000313" key="2">
    <source>
        <dbReference type="EMBL" id="MQL89398.1"/>
    </source>
</evidence>
<dbReference type="AlphaFoldDB" id="A0A843V0E3"/>
<accession>A0A843V0E3</accession>
<keyword evidence="1" id="KW-0175">Coiled coil</keyword>
<keyword evidence="3" id="KW-1185">Reference proteome</keyword>
<evidence type="ECO:0000256" key="1">
    <source>
        <dbReference type="SAM" id="Coils"/>
    </source>
</evidence>
<protein>
    <submittedName>
        <fullName evidence="2">Uncharacterized protein</fullName>
    </submittedName>
</protein>
<name>A0A843V0E3_COLES</name>